<feature type="region of interest" description="Disordered" evidence="1">
    <location>
        <begin position="27"/>
        <end position="127"/>
    </location>
</feature>
<keyword evidence="3" id="KW-0732">Signal</keyword>
<feature type="transmembrane region" description="Helical" evidence="2">
    <location>
        <begin position="158"/>
        <end position="184"/>
    </location>
</feature>
<dbReference type="OrthoDB" id="4065319at2759"/>
<dbReference type="VEuPathDB" id="FungiDB:GMDG_05119"/>
<organism evidence="4">
    <name type="scientific">Pseudogymnoascus destructans</name>
    <dbReference type="NCBI Taxonomy" id="655981"/>
    <lineage>
        <taxon>Eukaryota</taxon>
        <taxon>Fungi</taxon>
        <taxon>Dikarya</taxon>
        <taxon>Ascomycota</taxon>
        <taxon>Pezizomycotina</taxon>
        <taxon>Leotiomycetes</taxon>
        <taxon>Thelebolales</taxon>
        <taxon>Thelebolaceae</taxon>
        <taxon>Pseudogymnoascus</taxon>
    </lineage>
</organism>
<feature type="signal peptide" evidence="3">
    <location>
        <begin position="1"/>
        <end position="25"/>
    </location>
</feature>
<feature type="compositionally biased region" description="Basic and acidic residues" evidence="1">
    <location>
        <begin position="37"/>
        <end position="51"/>
    </location>
</feature>
<feature type="chain" id="PRO_5008056552" evidence="3">
    <location>
        <begin position="26"/>
        <end position="392"/>
    </location>
</feature>
<gene>
    <name evidence="4" type="ORF">VC83_02920</name>
</gene>
<dbReference type="InterPro" id="IPR051009">
    <property type="entry name" value="PRM"/>
</dbReference>
<sequence>MQLFRGRQVAIALLSTLLVSSTAYAQNQKSDTAADTGKTDAAKTDAAKTSETKNNTPDQTTAPTKGNTNKPSETGNNNTPTPTPTSDAGAAITGGSTGTNDVKVPQSTITDASSAGDSAPAATDLPQIPGGYKIPVAQVPATLNAPYMQVSKLPAGTVFIVVGAILGFLALAVVLWRGLTVWALKRSVKRAAKGNNVQDTKALLNLRPPAAPVYNRYSDRDSTLSLANLRKSPKPTRPTTSSGAAPGQSLFFSPTAGGSSMLNPGNRNSGYLPSGYYAAGASAPGNGSGMAHLGGSRLTAREAISLSNLGPQAKGYARAQSLGTTPPDSPRVGPALSPGPQHGMHLSTSTLDLTQRPGGRAPSAYLEDLFDEAGAAPGHYPVNHPNYQGPAR</sequence>
<dbReference type="Proteomes" id="UP000077154">
    <property type="component" value="Unassembled WGS sequence"/>
</dbReference>
<protein>
    <submittedName>
        <fullName evidence="4">Uncharacterized protein</fullName>
    </submittedName>
</protein>
<feature type="compositionally biased region" description="Low complexity" evidence="1">
    <location>
        <begin position="111"/>
        <end position="124"/>
    </location>
</feature>
<feature type="region of interest" description="Disordered" evidence="1">
    <location>
        <begin position="319"/>
        <end position="364"/>
    </location>
</feature>
<dbReference type="GeneID" id="36285997"/>
<evidence type="ECO:0000256" key="3">
    <source>
        <dbReference type="SAM" id="SignalP"/>
    </source>
</evidence>
<feature type="compositionally biased region" description="Low complexity" evidence="1">
    <location>
        <begin position="27"/>
        <end position="36"/>
    </location>
</feature>
<dbReference type="RefSeq" id="XP_024325483.1">
    <property type="nucleotide sequence ID" value="XM_024466571.1"/>
</dbReference>
<dbReference type="eggNOG" id="ENOG502S625">
    <property type="taxonomic scope" value="Eukaryota"/>
</dbReference>
<evidence type="ECO:0000256" key="2">
    <source>
        <dbReference type="SAM" id="Phobius"/>
    </source>
</evidence>
<keyword evidence="2" id="KW-0472">Membrane</keyword>
<dbReference type="PANTHER" id="PTHR36089">
    <property type="entry name" value="CHITIN SYNTHASE 3 COMPLEX PROTEIN CSI2-RELATED"/>
    <property type="match status" value="1"/>
</dbReference>
<dbReference type="GO" id="GO:0000324">
    <property type="term" value="C:fungal-type vacuole"/>
    <property type="evidence" value="ECO:0007669"/>
    <property type="project" value="TreeGrafter"/>
</dbReference>
<dbReference type="AlphaFoldDB" id="A0A177AG16"/>
<accession>A0A177AG16</accession>
<dbReference type="PANTHER" id="PTHR36089:SF1">
    <property type="entry name" value="CHITIN SYNTHASE 3 COMPLEX PROTEIN CSI2-RELATED"/>
    <property type="match status" value="1"/>
</dbReference>
<feature type="compositionally biased region" description="Polar residues" evidence="1">
    <location>
        <begin position="54"/>
        <end position="75"/>
    </location>
</feature>
<evidence type="ECO:0000313" key="4">
    <source>
        <dbReference type="EMBL" id="OAF60201.1"/>
    </source>
</evidence>
<keyword evidence="2" id="KW-1133">Transmembrane helix</keyword>
<feature type="compositionally biased region" description="Low complexity" evidence="1">
    <location>
        <begin position="76"/>
        <end position="94"/>
    </location>
</feature>
<keyword evidence="2" id="KW-0812">Transmembrane</keyword>
<name>A0A177AG16_9PEZI</name>
<evidence type="ECO:0000256" key="1">
    <source>
        <dbReference type="SAM" id="MobiDB-lite"/>
    </source>
</evidence>
<feature type="region of interest" description="Disordered" evidence="1">
    <location>
        <begin position="227"/>
        <end position="250"/>
    </location>
</feature>
<proteinExistence type="predicted"/>
<reference evidence="4" key="1">
    <citation type="submission" date="2016-03" db="EMBL/GenBank/DDBJ databases">
        <title>Updated assembly of Pseudogymnoascus destructans, the fungus causing white-nose syndrome of bats.</title>
        <authorList>
            <person name="Palmer J.M."/>
            <person name="Drees K.P."/>
            <person name="Foster J.T."/>
            <person name="Lindner D.L."/>
        </authorList>
    </citation>
    <scope>NUCLEOTIDE SEQUENCE [LARGE SCALE GENOMIC DNA]</scope>
    <source>
        <strain evidence="4">20631-21</strain>
    </source>
</reference>
<dbReference type="EMBL" id="KV441392">
    <property type="protein sequence ID" value="OAF60201.1"/>
    <property type="molecule type" value="Genomic_DNA"/>
</dbReference>